<dbReference type="CDD" id="cd00118">
    <property type="entry name" value="LysM"/>
    <property type="match status" value="1"/>
</dbReference>
<feature type="domain" description="LysM" evidence="2">
    <location>
        <begin position="393"/>
        <end position="436"/>
    </location>
</feature>
<dbReference type="InterPro" id="IPR036779">
    <property type="entry name" value="LysM_dom_sf"/>
</dbReference>
<keyword evidence="4" id="KW-1185">Reference proteome</keyword>
<feature type="compositionally biased region" description="Basic and acidic residues" evidence="1">
    <location>
        <begin position="194"/>
        <end position="204"/>
    </location>
</feature>
<dbReference type="STRING" id="201973.SAMN04488025_10865"/>
<feature type="region of interest" description="Disordered" evidence="1">
    <location>
        <begin position="160"/>
        <end position="376"/>
    </location>
</feature>
<sequence length="445" mass="48788">MEREYQQFRFDISEKVRLHPQQPGIKTLVELDLYPDVEIEDQETHLRIHGYLRLAGRYVGDEEDGIGKGEDAAGGDEAAPEVRQEGENLEEIAFVIPVEITLPSDRVDVDRIAAEVESFDYQVLSPFELQIEAVLAIDGLLSDPKKDEEAYRDSVVSFAGSSFQSEKEGGPDAEEEASPDEVHLIHVDYGGEPAGKREEPDAQHAEIQSLPQESSASGDEKRAWEQNGADGDEAYAFAVESSSSGESPAEEWSPDSPSFAGAAFEEDADAKATDRGGTRDRENPEERGPASRVRLGFHPDEEDFDEAFQLAKKLLRKPSPDEFGPDRGAADSPAEDETRAEAGEKLEEESAQSADDLVSADVREGEQGAGEGEGLHWARQFLGGKEDTFVKMRMVIVQKGETLDTLAERYGVSASSILRLNGLESGQLEEGQIVYIPGEERKTAQ</sequence>
<feature type="compositionally biased region" description="Basic and acidic residues" evidence="1">
    <location>
        <begin position="336"/>
        <end position="345"/>
    </location>
</feature>
<dbReference type="InterPro" id="IPR048862">
    <property type="entry name" value="SPOCS_spoVID_N"/>
</dbReference>
<feature type="compositionally biased region" description="Basic and acidic residues" evidence="1">
    <location>
        <begin position="269"/>
        <end position="289"/>
    </location>
</feature>
<evidence type="ECO:0000313" key="3">
    <source>
        <dbReference type="EMBL" id="SFF90878.1"/>
    </source>
</evidence>
<protein>
    <submittedName>
        <fullName evidence="3">Stage VI sporulation protein D</fullName>
    </submittedName>
</protein>
<dbReference type="SUPFAM" id="SSF54106">
    <property type="entry name" value="LysM domain"/>
    <property type="match status" value="1"/>
</dbReference>
<feature type="compositionally biased region" description="Basic and acidic residues" evidence="1">
    <location>
        <begin position="318"/>
        <end position="329"/>
    </location>
</feature>
<dbReference type="RefSeq" id="WP_177199023.1">
    <property type="nucleotide sequence ID" value="NZ_FOOK01000008.1"/>
</dbReference>
<reference evidence="3 4" key="1">
    <citation type="submission" date="2016-10" db="EMBL/GenBank/DDBJ databases">
        <authorList>
            <person name="de Groot N.N."/>
        </authorList>
    </citation>
    <scope>NUCLEOTIDE SEQUENCE [LARGE SCALE GENOMIC DNA]</scope>
    <source>
        <strain evidence="3 4">DSM 44945</strain>
    </source>
</reference>
<name>A0A1I2MIL5_9BACL</name>
<dbReference type="SMART" id="SM00257">
    <property type="entry name" value="LysM"/>
    <property type="match status" value="1"/>
</dbReference>
<evidence type="ECO:0000256" key="1">
    <source>
        <dbReference type="SAM" id="MobiDB-lite"/>
    </source>
</evidence>
<dbReference type="Gene3D" id="3.10.350.10">
    <property type="entry name" value="LysM domain"/>
    <property type="match status" value="1"/>
</dbReference>
<gene>
    <name evidence="3" type="ORF">SAMN04488025_10865</name>
</gene>
<proteinExistence type="predicted"/>
<organism evidence="3 4">
    <name type="scientific">Planifilum fulgidum</name>
    <dbReference type="NCBI Taxonomy" id="201973"/>
    <lineage>
        <taxon>Bacteria</taxon>
        <taxon>Bacillati</taxon>
        <taxon>Bacillota</taxon>
        <taxon>Bacilli</taxon>
        <taxon>Bacillales</taxon>
        <taxon>Thermoactinomycetaceae</taxon>
        <taxon>Planifilum</taxon>
    </lineage>
</organism>
<accession>A0A1I2MIL5</accession>
<dbReference type="InterPro" id="IPR018392">
    <property type="entry name" value="LysM"/>
</dbReference>
<dbReference type="Proteomes" id="UP000198661">
    <property type="component" value="Unassembled WGS sequence"/>
</dbReference>
<dbReference type="Pfam" id="PF20918">
    <property type="entry name" value="SPOCS_spoVID-N"/>
    <property type="match status" value="1"/>
</dbReference>
<dbReference type="PROSITE" id="PS51782">
    <property type="entry name" value="LYSM"/>
    <property type="match status" value="1"/>
</dbReference>
<evidence type="ECO:0000313" key="4">
    <source>
        <dbReference type="Proteomes" id="UP000198661"/>
    </source>
</evidence>
<dbReference type="Pfam" id="PF01476">
    <property type="entry name" value="LysM"/>
    <property type="match status" value="1"/>
</dbReference>
<dbReference type="AlphaFoldDB" id="A0A1I2MIL5"/>
<evidence type="ECO:0000259" key="2">
    <source>
        <dbReference type="PROSITE" id="PS51782"/>
    </source>
</evidence>
<dbReference type="EMBL" id="FOOK01000008">
    <property type="protein sequence ID" value="SFF90878.1"/>
    <property type="molecule type" value="Genomic_DNA"/>
</dbReference>